<dbReference type="EMBL" id="CDHN01000004">
    <property type="protein sequence ID" value="CEJ91519.1"/>
    <property type="molecule type" value="Genomic_DNA"/>
</dbReference>
<keyword evidence="10" id="KW-0843">Virulence</keyword>
<comment type="catalytic activity">
    <reaction evidence="1">
        <text>Preferential release of a C-terminal arginine or lysine residue.</text>
        <dbReference type="EC" id="3.4.16.6"/>
    </reaction>
</comment>
<protein>
    <recommendedName>
        <fullName evidence="14">Carboxypeptidase</fullName>
        <ecNumber evidence="14">3.4.16.-</ecNumber>
    </recommendedName>
</protein>
<evidence type="ECO:0000313" key="17">
    <source>
        <dbReference type="Proteomes" id="UP000039046"/>
    </source>
</evidence>
<keyword evidence="17" id="KW-1185">Reference proteome</keyword>
<dbReference type="STRING" id="1531966.A0A0A1T9P8"/>
<dbReference type="EC" id="3.4.16.-" evidence="14"/>
<gene>
    <name evidence="16" type="ORF">VHEMI07222</name>
</gene>
<evidence type="ECO:0000256" key="12">
    <source>
        <dbReference type="ARBA" id="ARBA00023288"/>
    </source>
</evidence>
<dbReference type="PROSITE" id="PS00131">
    <property type="entry name" value="CARBOXYPEPT_SER_SER"/>
    <property type="match status" value="1"/>
</dbReference>
<evidence type="ECO:0000256" key="11">
    <source>
        <dbReference type="ARBA" id="ARBA00023180"/>
    </source>
</evidence>
<feature type="compositionally biased region" description="Polar residues" evidence="15">
    <location>
        <begin position="544"/>
        <end position="553"/>
    </location>
</feature>
<keyword evidence="5" id="KW-0336">GPI-anchor</keyword>
<reference evidence="16 17" key="1">
    <citation type="journal article" date="2015" name="Genome Announc.">
        <title>Draft Genome Sequence and Gene Annotation of the Entomopathogenic Fungus Verticillium hemipterigenum.</title>
        <authorList>
            <person name="Horn F."/>
            <person name="Habel A."/>
            <person name="Scharf D.H."/>
            <person name="Dworschak J."/>
            <person name="Brakhage A.A."/>
            <person name="Guthke R."/>
            <person name="Hertweck C."/>
            <person name="Linde J."/>
        </authorList>
    </citation>
    <scope>NUCLEOTIDE SEQUENCE [LARGE SCALE GENOMIC DNA]</scope>
</reference>
<dbReference type="GO" id="GO:0098552">
    <property type="term" value="C:side of membrane"/>
    <property type="evidence" value="ECO:0007669"/>
    <property type="project" value="UniProtKB-KW"/>
</dbReference>
<keyword evidence="5" id="KW-0472">Membrane</keyword>
<dbReference type="GO" id="GO:0000324">
    <property type="term" value="C:fungal-type vacuole"/>
    <property type="evidence" value="ECO:0007669"/>
    <property type="project" value="TreeGrafter"/>
</dbReference>
<evidence type="ECO:0000256" key="3">
    <source>
        <dbReference type="ARBA" id="ARBA00009431"/>
    </source>
</evidence>
<feature type="region of interest" description="Disordered" evidence="15">
    <location>
        <begin position="542"/>
        <end position="562"/>
    </location>
</feature>
<sequence>MKTSLFLPALAGIAAAQFPPKLEGVKTVNSKHHPGVKISYKEPGICETTPGVKSYAGHVHLPAGYLEDAASDYPVNTFFWFFEARKDPKNAPLSIWLNGGPGSSSMFGLLSENGPCLINADSATSRLNPWSWNNEVNMLYIDEPTQVGFSYDVATNCTYQLAGENRGTKPADFLDGVPATNLTHRVGTFSSQDIQATANNTQHAAHAMWHFAQTFFSEFPEYKPNDDRISLWAESYGGHYGPRFMSFFQQQNEKIANGTLDDKHAHYLHLDTLGIVNGIMDQEIQNPSYISFPYNNTYGIQVFNQSLYEELMHNFTKPEGCKDQYIRCRKNLEEENRRNGYATIASSKALCDIADWCDEPAETIYQSRDFGWLDIANPHAEPFPPPYLNGYLTQSDVLQALGSPVNFTASSRAVSKAFHNAFDAYEGGFLDAIGYLLDSGVKVHMMYGDRDYACSWVGGEAASLEVPYKRIEDFRSAGYVELLTSAGEFKGMTRQHGNYSFTRVFQSGHLVPAYQPEAAYDIFMRSLFNKDIATGQMEVRDDLQTSGPSSTWHIKQEAPSKPKPKCYILAPESCTPEVWVKVVDGTATVNDFLVVDSTEENDEL</sequence>
<evidence type="ECO:0000256" key="4">
    <source>
        <dbReference type="ARBA" id="ARBA00022475"/>
    </source>
</evidence>
<dbReference type="InterPro" id="IPR018202">
    <property type="entry name" value="Ser_caboxypep_ser_AS"/>
</dbReference>
<keyword evidence="9 14" id="KW-0378">Hydrolase</keyword>
<evidence type="ECO:0000256" key="15">
    <source>
        <dbReference type="SAM" id="MobiDB-lite"/>
    </source>
</evidence>
<comment type="subcellular location">
    <subcellularLocation>
        <location evidence="2">Cell membrane</location>
        <topology evidence="2">Lipid-anchor</topology>
        <topology evidence="2">GPI-anchor</topology>
    </subcellularLocation>
</comment>
<evidence type="ECO:0000256" key="8">
    <source>
        <dbReference type="ARBA" id="ARBA00022729"/>
    </source>
</evidence>
<dbReference type="PANTHER" id="PTHR11802:SF189">
    <property type="entry name" value="CARBOXYPEPTIDASE"/>
    <property type="match status" value="1"/>
</dbReference>
<evidence type="ECO:0000313" key="16">
    <source>
        <dbReference type="EMBL" id="CEJ91519.1"/>
    </source>
</evidence>
<dbReference type="OrthoDB" id="443318at2759"/>
<dbReference type="GO" id="GO:0006508">
    <property type="term" value="P:proteolysis"/>
    <property type="evidence" value="ECO:0007669"/>
    <property type="project" value="UniProtKB-KW"/>
</dbReference>
<evidence type="ECO:0000256" key="9">
    <source>
        <dbReference type="ARBA" id="ARBA00022801"/>
    </source>
</evidence>
<feature type="chain" id="PRO_5006513604" description="Carboxypeptidase" evidence="14">
    <location>
        <begin position="17"/>
        <end position="604"/>
    </location>
</feature>
<keyword evidence="6 14" id="KW-0121">Carboxypeptidase</keyword>
<dbReference type="PRINTS" id="PR00724">
    <property type="entry name" value="CRBOXYPTASEC"/>
</dbReference>
<dbReference type="PANTHER" id="PTHR11802">
    <property type="entry name" value="SERINE PROTEASE FAMILY S10 SERINE CARBOXYPEPTIDASE"/>
    <property type="match status" value="1"/>
</dbReference>
<dbReference type="Pfam" id="PF00450">
    <property type="entry name" value="Peptidase_S10"/>
    <property type="match status" value="1"/>
</dbReference>
<evidence type="ECO:0000256" key="13">
    <source>
        <dbReference type="ARBA" id="ARBA00037356"/>
    </source>
</evidence>
<keyword evidence="4" id="KW-1003">Cell membrane</keyword>
<comment type="function">
    <text evidence="13">Extracellular serine carboxypeptidase that contributes to pathogenicity.</text>
</comment>
<keyword evidence="12" id="KW-0449">Lipoprotein</keyword>
<comment type="similarity">
    <text evidence="3 14">Belongs to the peptidase S10 family.</text>
</comment>
<dbReference type="SUPFAM" id="SSF53474">
    <property type="entry name" value="alpha/beta-Hydrolases"/>
    <property type="match status" value="1"/>
</dbReference>
<evidence type="ECO:0000256" key="5">
    <source>
        <dbReference type="ARBA" id="ARBA00022622"/>
    </source>
</evidence>
<feature type="signal peptide" evidence="14">
    <location>
        <begin position="1"/>
        <end position="16"/>
    </location>
</feature>
<evidence type="ECO:0000256" key="7">
    <source>
        <dbReference type="ARBA" id="ARBA00022670"/>
    </source>
</evidence>
<dbReference type="InterPro" id="IPR001563">
    <property type="entry name" value="Peptidase_S10"/>
</dbReference>
<dbReference type="InterPro" id="IPR029058">
    <property type="entry name" value="AB_hydrolase_fold"/>
</dbReference>
<proteinExistence type="inferred from homology"/>
<dbReference type="AlphaFoldDB" id="A0A0A1T9P8"/>
<dbReference type="Proteomes" id="UP000039046">
    <property type="component" value="Unassembled WGS sequence"/>
</dbReference>
<dbReference type="GO" id="GO:0004185">
    <property type="term" value="F:serine-type carboxypeptidase activity"/>
    <property type="evidence" value="ECO:0007669"/>
    <property type="project" value="UniProtKB-UniRule"/>
</dbReference>
<keyword evidence="7 14" id="KW-0645">Protease</keyword>
<organism evidence="16 17">
    <name type="scientific">[Torrubiella] hemipterigena</name>
    <dbReference type="NCBI Taxonomy" id="1531966"/>
    <lineage>
        <taxon>Eukaryota</taxon>
        <taxon>Fungi</taxon>
        <taxon>Dikarya</taxon>
        <taxon>Ascomycota</taxon>
        <taxon>Pezizomycotina</taxon>
        <taxon>Sordariomycetes</taxon>
        <taxon>Hypocreomycetidae</taxon>
        <taxon>Hypocreales</taxon>
        <taxon>Clavicipitaceae</taxon>
        <taxon>Clavicipitaceae incertae sedis</taxon>
        <taxon>'Torrubiella' clade</taxon>
    </lineage>
</organism>
<keyword evidence="11" id="KW-0325">Glycoprotein</keyword>
<evidence type="ECO:0000256" key="1">
    <source>
        <dbReference type="ARBA" id="ARBA00001003"/>
    </source>
</evidence>
<evidence type="ECO:0000256" key="14">
    <source>
        <dbReference type="RuleBase" id="RU361156"/>
    </source>
</evidence>
<name>A0A0A1T9P8_9HYPO</name>
<evidence type="ECO:0000256" key="10">
    <source>
        <dbReference type="ARBA" id="ARBA00023026"/>
    </source>
</evidence>
<keyword evidence="8 14" id="KW-0732">Signal</keyword>
<dbReference type="HOGENOM" id="CLU_008523_10_3_1"/>
<evidence type="ECO:0000256" key="6">
    <source>
        <dbReference type="ARBA" id="ARBA00022645"/>
    </source>
</evidence>
<dbReference type="GO" id="GO:0005886">
    <property type="term" value="C:plasma membrane"/>
    <property type="evidence" value="ECO:0007669"/>
    <property type="project" value="UniProtKB-SubCell"/>
</dbReference>
<evidence type="ECO:0000256" key="2">
    <source>
        <dbReference type="ARBA" id="ARBA00004609"/>
    </source>
</evidence>
<dbReference type="Gene3D" id="3.40.50.1820">
    <property type="entry name" value="alpha/beta hydrolase"/>
    <property type="match status" value="1"/>
</dbReference>
<accession>A0A0A1T9P8</accession>